<feature type="domain" description="HNH nuclease" evidence="1">
    <location>
        <begin position="77"/>
        <end position="117"/>
    </location>
</feature>
<gene>
    <name evidence="2" type="ORF">E5Q11_02035</name>
</gene>
<evidence type="ECO:0000313" key="3">
    <source>
        <dbReference type="Proteomes" id="UP000298325"/>
    </source>
</evidence>
<evidence type="ECO:0000313" key="2">
    <source>
        <dbReference type="EMBL" id="TGN41348.1"/>
    </source>
</evidence>
<reference evidence="2 3" key="1">
    <citation type="submission" date="2019-04" db="EMBL/GenBank/DDBJ databases">
        <authorList>
            <person name="Park S."/>
            <person name="Yoon J.-H."/>
        </authorList>
    </citation>
    <scope>NUCLEOTIDE SEQUENCE [LARGE SCALE GENOMIC DNA]</scope>
    <source>
        <strain evidence="2 3">HJM-18</strain>
    </source>
</reference>
<proteinExistence type="predicted"/>
<dbReference type="InterPro" id="IPR044925">
    <property type="entry name" value="His-Me_finger_sf"/>
</dbReference>
<name>A0A4Z1C260_9GAMM</name>
<sequence length="190" mass="21983">MRLTKKYLNEALDYDPLTGKLIWSYNRPRNHFKDDGRFYFYLNHHAGNEAGSVRAEKKGNSTYKRHVVNLGGKQFSVSRIIWYWVTGSWPAHQIDHINGNSLDHRWSNLRDVTPRLNSNNLKRYRTNSSGVCGVHRMTDGRYRAQASIKQPCGKFGKKNLGTFKDRFDAVCARKSWEAAQGYTSDSHGKR</sequence>
<protein>
    <submittedName>
        <fullName evidence="2">HNH endonuclease</fullName>
    </submittedName>
</protein>
<dbReference type="GO" id="GO:0004519">
    <property type="term" value="F:endonuclease activity"/>
    <property type="evidence" value="ECO:0007669"/>
    <property type="project" value="UniProtKB-KW"/>
</dbReference>
<dbReference type="OrthoDB" id="388551at2"/>
<dbReference type="Gene3D" id="3.90.75.20">
    <property type="match status" value="1"/>
</dbReference>
<keyword evidence="3" id="KW-1185">Reference proteome</keyword>
<dbReference type="EMBL" id="SRPF01000001">
    <property type="protein sequence ID" value="TGN41348.1"/>
    <property type="molecule type" value="Genomic_DNA"/>
</dbReference>
<dbReference type="RefSeq" id="WP_135801733.1">
    <property type="nucleotide sequence ID" value="NZ_SRPF01000001.1"/>
</dbReference>
<dbReference type="Pfam" id="PF13392">
    <property type="entry name" value="HNH_3"/>
    <property type="match status" value="1"/>
</dbReference>
<dbReference type="Proteomes" id="UP000298325">
    <property type="component" value="Unassembled WGS sequence"/>
</dbReference>
<dbReference type="AlphaFoldDB" id="A0A4Z1C260"/>
<dbReference type="InterPro" id="IPR003615">
    <property type="entry name" value="HNH_nuc"/>
</dbReference>
<evidence type="ECO:0000259" key="1">
    <source>
        <dbReference type="Pfam" id="PF13392"/>
    </source>
</evidence>
<keyword evidence="2" id="KW-0255">Endonuclease</keyword>
<keyword evidence="2" id="KW-0540">Nuclease</keyword>
<comment type="caution">
    <text evidence="2">The sequence shown here is derived from an EMBL/GenBank/DDBJ whole genome shotgun (WGS) entry which is preliminary data.</text>
</comment>
<dbReference type="SUPFAM" id="SSF54060">
    <property type="entry name" value="His-Me finger endonucleases"/>
    <property type="match status" value="1"/>
</dbReference>
<keyword evidence="2" id="KW-0378">Hydrolase</keyword>
<accession>A0A4Z1C260</accession>
<organism evidence="2 3">
    <name type="scientific">Marinobacter confluentis</name>
    <dbReference type="NCBI Taxonomy" id="1697557"/>
    <lineage>
        <taxon>Bacteria</taxon>
        <taxon>Pseudomonadati</taxon>
        <taxon>Pseudomonadota</taxon>
        <taxon>Gammaproteobacteria</taxon>
        <taxon>Pseudomonadales</taxon>
        <taxon>Marinobacteraceae</taxon>
        <taxon>Marinobacter</taxon>
    </lineage>
</organism>